<feature type="compositionally biased region" description="Polar residues" evidence="1">
    <location>
        <begin position="1"/>
        <end position="12"/>
    </location>
</feature>
<name>A0AAD7T9L3_9TELE</name>
<comment type="caution">
    <text evidence="2">The sequence shown here is derived from an EMBL/GenBank/DDBJ whole genome shotgun (WGS) entry which is preliminary data.</text>
</comment>
<dbReference type="AlphaFoldDB" id="A0AAD7T9L3"/>
<evidence type="ECO:0000256" key="1">
    <source>
        <dbReference type="SAM" id="MobiDB-lite"/>
    </source>
</evidence>
<keyword evidence="3" id="KW-1185">Reference proteome</keyword>
<evidence type="ECO:0000313" key="3">
    <source>
        <dbReference type="Proteomes" id="UP001221898"/>
    </source>
</evidence>
<proteinExistence type="predicted"/>
<accession>A0AAD7T9L3</accession>
<feature type="compositionally biased region" description="Polar residues" evidence="1">
    <location>
        <begin position="39"/>
        <end position="59"/>
    </location>
</feature>
<sequence>MHNVRTPQKSQGPTPPRKRRQLDFQDDDDDADTSASTVEYETSLSSTPSSEQMDSTYDIQKQVRLLNK</sequence>
<evidence type="ECO:0000313" key="2">
    <source>
        <dbReference type="EMBL" id="KAJ8416076.1"/>
    </source>
</evidence>
<protein>
    <submittedName>
        <fullName evidence="2">Uncharacterized protein</fullName>
    </submittedName>
</protein>
<feature type="region of interest" description="Disordered" evidence="1">
    <location>
        <begin position="1"/>
        <end position="68"/>
    </location>
</feature>
<dbReference type="EMBL" id="JAINUG010000007">
    <property type="protein sequence ID" value="KAJ8416076.1"/>
    <property type="molecule type" value="Genomic_DNA"/>
</dbReference>
<dbReference type="Proteomes" id="UP001221898">
    <property type="component" value="Unassembled WGS sequence"/>
</dbReference>
<gene>
    <name evidence="2" type="ORF">AAFF_G00380980</name>
</gene>
<organism evidence="2 3">
    <name type="scientific">Aldrovandia affinis</name>
    <dbReference type="NCBI Taxonomy" id="143900"/>
    <lineage>
        <taxon>Eukaryota</taxon>
        <taxon>Metazoa</taxon>
        <taxon>Chordata</taxon>
        <taxon>Craniata</taxon>
        <taxon>Vertebrata</taxon>
        <taxon>Euteleostomi</taxon>
        <taxon>Actinopterygii</taxon>
        <taxon>Neopterygii</taxon>
        <taxon>Teleostei</taxon>
        <taxon>Notacanthiformes</taxon>
        <taxon>Halosauridae</taxon>
        <taxon>Aldrovandia</taxon>
    </lineage>
</organism>
<reference evidence="2" key="1">
    <citation type="journal article" date="2023" name="Science">
        <title>Genome structures resolve the early diversification of teleost fishes.</title>
        <authorList>
            <person name="Parey E."/>
            <person name="Louis A."/>
            <person name="Montfort J."/>
            <person name="Bouchez O."/>
            <person name="Roques C."/>
            <person name="Iampietro C."/>
            <person name="Lluch J."/>
            <person name="Castinel A."/>
            <person name="Donnadieu C."/>
            <person name="Desvignes T."/>
            <person name="Floi Bucao C."/>
            <person name="Jouanno E."/>
            <person name="Wen M."/>
            <person name="Mejri S."/>
            <person name="Dirks R."/>
            <person name="Jansen H."/>
            <person name="Henkel C."/>
            <person name="Chen W.J."/>
            <person name="Zahm M."/>
            <person name="Cabau C."/>
            <person name="Klopp C."/>
            <person name="Thompson A.W."/>
            <person name="Robinson-Rechavi M."/>
            <person name="Braasch I."/>
            <person name="Lecointre G."/>
            <person name="Bobe J."/>
            <person name="Postlethwait J.H."/>
            <person name="Berthelot C."/>
            <person name="Roest Crollius H."/>
            <person name="Guiguen Y."/>
        </authorList>
    </citation>
    <scope>NUCLEOTIDE SEQUENCE</scope>
    <source>
        <strain evidence="2">NC1722</strain>
    </source>
</reference>